<comment type="caution">
    <text evidence="1">The sequence shown here is derived from an EMBL/GenBank/DDBJ whole genome shotgun (WGS) entry which is preliminary data.</text>
</comment>
<accession>A0ABU9HH28</accession>
<dbReference type="EMBL" id="JBAKBA010000250">
    <property type="protein sequence ID" value="MEL0661090.1"/>
    <property type="molecule type" value="Genomic_DNA"/>
</dbReference>
<proteinExistence type="predicted"/>
<dbReference type="Proteomes" id="UP001366060">
    <property type="component" value="Unassembled WGS sequence"/>
</dbReference>
<organism evidence="1 2">
    <name type="scientific">Psychromonas arctica</name>
    <dbReference type="NCBI Taxonomy" id="168275"/>
    <lineage>
        <taxon>Bacteria</taxon>
        <taxon>Pseudomonadati</taxon>
        <taxon>Pseudomonadota</taxon>
        <taxon>Gammaproteobacteria</taxon>
        <taxon>Alteromonadales</taxon>
        <taxon>Psychromonadaceae</taxon>
        <taxon>Psychromonas</taxon>
    </lineage>
</organism>
<protein>
    <submittedName>
        <fullName evidence="1">Uncharacterized protein</fullName>
    </submittedName>
</protein>
<evidence type="ECO:0000313" key="2">
    <source>
        <dbReference type="Proteomes" id="UP001366060"/>
    </source>
</evidence>
<keyword evidence="2" id="KW-1185">Reference proteome</keyword>
<gene>
    <name evidence="1" type="ORF">V6255_18450</name>
</gene>
<sequence>DLSYIKKVGGFKESNFNPLSSALPVGGKQTPALTEFVATDNSAVFLTLSFNQHDAVSDFLTQLNSARDLINRQM</sequence>
<feature type="non-terminal residue" evidence="1">
    <location>
        <position position="1"/>
    </location>
</feature>
<dbReference type="RefSeq" id="WP_341629428.1">
    <property type="nucleotide sequence ID" value="NZ_JBAKBA010000250.1"/>
</dbReference>
<reference evidence="1 2" key="1">
    <citation type="submission" date="2024-02" db="EMBL/GenBank/DDBJ databases">
        <title>Bacteria isolated from the canopy kelp, Nereocystis luetkeana.</title>
        <authorList>
            <person name="Pfister C.A."/>
            <person name="Younker I.T."/>
            <person name="Light S.H."/>
        </authorList>
    </citation>
    <scope>NUCLEOTIDE SEQUENCE [LARGE SCALE GENOMIC DNA]</scope>
    <source>
        <strain evidence="1 2">TI.2.07</strain>
    </source>
</reference>
<evidence type="ECO:0000313" key="1">
    <source>
        <dbReference type="EMBL" id="MEL0661090.1"/>
    </source>
</evidence>
<feature type="non-terminal residue" evidence="1">
    <location>
        <position position="74"/>
    </location>
</feature>
<name>A0ABU9HH28_9GAMM</name>